<dbReference type="Gene3D" id="3.40.50.720">
    <property type="entry name" value="NAD(P)-binding Rossmann-like Domain"/>
    <property type="match status" value="1"/>
</dbReference>
<name>A0A5B2W5X8_9PSEU</name>
<dbReference type="Proteomes" id="UP000323454">
    <property type="component" value="Unassembled WGS sequence"/>
</dbReference>
<accession>A0A5B2W5X8</accession>
<reference evidence="1 2" key="2">
    <citation type="submission" date="2019-09" db="EMBL/GenBank/DDBJ databases">
        <authorList>
            <person name="Jin C."/>
        </authorList>
    </citation>
    <scope>NUCLEOTIDE SEQUENCE [LARGE SCALE GENOMIC DNA]</scope>
    <source>
        <strain evidence="1 2">AN110305</strain>
    </source>
</reference>
<sequence length="87" mass="9786">MCRPVRRIIGEAIGRPLRWQEVSRAEGRAELLADGVPLSFVDILLDTYAELVVAQPPPVTSIKLEVTGSPARTFREWVLDHAENFCR</sequence>
<evidence type="ECO:0000313" key="1">
    <source>
        <dbReference type="EMBL" id="KAA2246765.1"/>
    </source>
</evidence>
<dbReference type="RefSeq" id="WP_149855243.1">
    <property type="nucleotide sequence ID" value="NZ_VUOB01000129.1"/>
</dbReference>
<proteinExistence type="predicted"/>
<evidence type="ECO:0000313" key="2">
    <source>
        <dbReference type="Proteomes" id="UP000323454"/>
    </source>
</evidence>
<reference evidence="1 2" key="1">
    <citation type="submission" date="2019-09" db="EMBL/GenBank/DDBJ databases">
        <title>Goodfellowia gen. nov., a new genus of the Pseudonocardineae related to Actinoalloteichus, containing Goodfellowia coeruleoviolacea gen. nov., comb. nov. gen. nov., comb. nov.</title>
        <authorList>
            <person name="Labeda D."/>
        </authorList>
    </citation>
    <scope>NUCLEOTIDE SEQUENCE [LARGE SCALE GENOMIC DNA]</scope>
    <source>
        <strain evidence="1 2">AN110305</strain>
    </source>
</reference>
<dbReference type="EMBL" id="VUOB01000129">
    <property type="protein sequence ID" value="KAA2246765.1"/>
    <property type="molecule type" value="Genomic_DNA"/>
</dbReference>
<dbReference type="OrthoDB" id="3207931at2"/>
<evidence type="ECO:0008006" key="3">
    <source>
        <dbReference type="Google" id="ProtNLM"/>
    </source>
</evidence>
<comment type="caution">
    <text evidence="1">The sequence shown here is derived from an EMBL/GenBank/DDBJ whole genome shotgun (WGS) entry which is preliminary data.</text>
</comment>
<gene>
    <name evidence="1" type="ORF">F0L68_40575</name>
</gene>
<protein>
    <recommendedName>
        <fullName evidence="3">NmrA-like family protein</fullName>
    </recommendedName>
</protein>
<keyword evidence="2" id="KW-1185">Reference proteome</keyword>
<dbReference type="AlphaFoldDB" id="A0A5B2W5X8"/>
<organism evidence="1 2">
    <name type="scientific">Solihabitans fulvus</name>
    <dbReference type="NCBI Taxonomy" id="1892852"/>
    <lineage>
        <taxon>Bacteria</taxon>
        <taxon>Bacillati</taxon>
        <taxon>Actinomycetota</taxon>
        <taxon>Actinomycetes</taxon>
        <taxon>Pseudonocardiales</taxon>
        <taxon>Pseudonocardiaceae</taxon>
        <taxon>Solihabitans</taxon>
    </lineage>
</organism>